<dbReference type="PANTHER" id="PTHR43451:SF1">
    <property type="entry name" value="ACETYLTRANSFERASE"/>
    <property type="match status" value="1"/>
</dbReference>
<dbReference type="InterPro" id="IPR052564">
    <property type="entry name" value="N-acetyltrans/Recomb-assoc"/>
</dbReference>
<accession>A0ABV7CG59</accession>
<evidence type="ECO:0000313" key="3">
    <source>
        <dbReference type="Proteomes" id="UP001595453"/>
    </source>
</evidence>
<protein>
    <submittedName>
        <fullName evidence="2">GNAT family N-acetyltransferase</fullName>
        <ecNumber evidence="2">2.3.1.-</ecNumber>
    </submittedName>
</protein>
<gene>
    <name evidence="2" type="ORF">ACFOEE_03245</name>
</gene>
<comment type="caution">
    <text evidence="2">The sequence shown here is derived from an EMBL/GenBank/DDBJ whole genome shotgun (WGS) entry which is preliminary data.</text>
</comment>
<dbReference type="PANTHER" id="PTHR43451">
    <property type="entry name" value="ACETYLTRANSFERASE (GNAT) FAMILY PROTEIN"/>
    <property type="match status" value="1"/>
</dbReference>
<keyword evidence="2" id="KW-0012">Acyltransferase</keyword>
<dbReference type="GO" id="GO:0016746">
    <property type="term" value="F:acyltransferase activity"/>
    <property type="evidence" value="ECO:0007669"/>
    <property type="project" value="UniProtKB-KW"/>
</dbReference>
<keyword evidence="3" id="KW-1185">Reference proteome</keyword>
<dbReference type="EMBL" id="JBHRSD010000006">
    <property type="protein sequence ID" value="MFC3031538.1"/>
    <property type="molecule type" value="Genomic_DNA"/>
</dbReference>
<dbReference type="Pfam" id="PF13673">
    <property type="entry name" value="Acetyltransf_10"/>
    <property type="match status" value="1"/>
</dbReference>
<dbReference type="EC" id="2.3.1.-" evidence="2"/>
<dbReference type="CDD" id="cd04301">
    <property type="entry name" value="NAT_SF"/>
    <property type="match status" value="1"/>
</dbReference>
<dbReference type="InterPro" id="IPR000182">
    <property type="entry name" value="GNAT_dom"/>
</dbReference>
<dbReference type="SUPFAM" id="SSF55729">
    <property type="entry name" value="Acyl-CoA N-acyltransferases (Nat)"/>
    <property type="match status" value="1"/>
</dbReference>
<feature type="domain" description="N-acetyltransferase" evidence="1">
    <location>
        <begin position="5"/>
        <end position="157"/>
    </location>
</feature>
<reference evidence="3" key="1">
    <citation type="journal article" date="2019" name="Int. J. Syst. Evol. Microbiol.">
        <title>The Global Catalogue of Microorganisms (GCM) 10K type strain sequencing project: providing services to taxonomists for standard genome sequencing and annotation.</title>
        <authorList>
            <consortium name="The Broad Institute Genomics Platform"/>
            <consortium name="The Broad Institute Genome Sequencing Center for Infectious Disease"/>
            <person name="Wu L."/>
            <person name="Ma J."/>
        </authorList>
    </citation>
    <scope>NUCLEOTIDE SEQUENCE [LARGE SCALE GENOMIC DNA]</scope>
    <source>
        <strain evidence="3">KCTC 42730</strain>
    </source>
</reference>
<evidence type="ECO:0000313" key="2">
    <source>
        <dbReference type="EMBL" id="MFC3031538.1"/>
    </source>
</evidence>
<dbReference type="RefSeq" id="WP_377120862.1">
    <property type="nucleotide sequence ID" value="NZ_JBHRSD010000006.1"/>
</dbReference>
<keyword evidence="2" id="KW-0808">Transferase</keyword>
<dbReference type="Proteomes" id="UP001595453">
    <property type="component" value="Unassembled WGS sequence"/>
</dbReference>
<organism evidence="2 3">
    <name type="scientific">Pseudoalteromonas fenneropenaei</name>
    <dbReference type="NCBI Taxonomy" id="1737459"/>
    <lineage>
        <taxon>Bacteria</taxon>
        <taxon>Pseudomonadati</taxon>
        <taxon>Pseudomonadota</taxon>
        <taxon>Gammaproteobacteria</taxon>
        <taxon>Alteromonadales</taxon>
        <taxon>Pseudoalteromonadaceae</taxon>
        <taxon>Pseudoalteromonas</taxon>
    </lineage>
</organism>
<sequence length="158" mass="17442">MFNELMLRDALPSDAKVISKLILPLTEKYVVPDCLPEGQIQLRNAMSEAAVAGYIAVGMDYQLLFSAAKELVGVVAMKDNRHLYHLFVAESYHGQGLAGKLWQVAKARCMANGNTGNFTVNSALSAEPVYLKFGFQRVAGIRERAGIRDIPMQLNINR</sequence>
<dbReference type="Gene3D" id="3.40.630.30">
    <property type="match status" value="1"/>
</dbReference>
<name>A0ABV7CG59_9GAMM</name>
<dbReference type="PROSITE" id="PS51186">
    <property type="entry name" value="GNAT"/>
    <property type="match status" value="1"/>
</dbReference>
<evidence type="ECO:0000259" key="1">
    <source>
        <dbReference type="PROSITE" id="PS51186"/>
    </source>
</evidence>
<dbReference type="InterPro" id="IPR016181">
    <property type="entry name" value="Acyl_CoA_acyltransferase"/>
</dbReference>
<proteinExistence type="predicted"/>